<dbReference type="InterPro" id="IPR036942">
    <property type="entry name" value="Beta-barrel_TonB_sf"/>
</dbReference>
<evidence type="ECO:0000256" key="5">
    <source>
        <dbReference type="ARBA" id="ARBA00023077"/>
    </source>
</evidence>
<dbReference type="Proteomes" id="UP000659697">
    <property type="component" value="Unassembled WGS sequence"/>
</dbReference>
<evidence type="ECO:0000256" key="7">
    <source>
        <dbReference type="ARBA" id="ARBA00023237"/>
    </source>
</evidence>
<evidence type="ECO:0000313" key="10">
    <source>
        <dbReference type="EMBL" id="GHG61918.1"/>
    </source>
</evidence>
<keyword evidence="2 8" id="KW-0813">Transport</keyword>
<evidence type="ECO:0000256" key="2">
    <source>
        <dbReference type="ARBA" id="ARBA00022448"/>
    </source>
</evidence>
<dbReference type="InterPro" id="IPR000531">
    <property type="entry name" value="Beta-barrel_TonB"/>
</dbReference>
<evidence type="ECO:0000256" key="3">
    <source>
        <dbReference type="ARBA" id="ARBA00022452"/>
    </source>
</evidence>
<comment type="subcellular location">
    <subcellularLocation>
        <location evidence="1 8">Cell outer membrane</location>
        <topology evidence="1 8">Multi-pass membrane protein</topology>
    </subcellularLocation>
</comment>
<keyword evidence="4 8" id="KW-0812">Transmembrane</keyword>
<keyword evidence="11" id="KW-1185">Reference proteome</keyword>
<dbReference type="SUPFAM" id="SSF56935">
    <property type="entry name" value="Porins"/>
    <property type="match status" value="1"/>
</dbReference>
<dbReference type="PANTHER" id="PTHR32552:SF90">
    <property type="entry name" value="METAL-PSEUDOPALINE RECEPTOR CNTO"/>
    <property type="match status" value="1"/>
</dbReference>
<evidence type="ECO:0000256" key="8">
    <source>
        <dbReference type="PROSITE-ProRule" id="PRU01360"/>
    </source>
</evidence>
<keyword evidence="5" id="KW-0798">TonB box</keyword>
<dbReference type="Gene3D" id="2.40.170.20">
    <property type="entry name" value="TonB-dependent receptor, beta-barrel domain"/>
    <property type="match status" value="1"/>
</dbReference>
<comment type="similarity">
    <text evidence="8">Belongs to the TonB-dependent receptor family.</text>
</comment>
<evidence type="ECO:0000256" key="4">
    <source>
        <dbReference type="ARBA" id="ARBA00022692"/>
    </source>
</evidence>
<evidence type="ECO:0000256" key="6">
    <source>
        <dbReference type="ARBA" id="ARBA00023136"/>
    </source>
</evidence>
<name>A0ABQ3KUG7_9ALTE</name>
<feature type="domain" description="TonB-dependent receptor-like beta-barrel" evidence="9">
    <location>
        <begin position="14"/>
        <end position="170"/>
    </location>
</feature>
<comment type="caution">
    <text evidence="10">The sequence shown here is derived from an EMBL/GenBank/DDBJ whole genome shotgun (WGS) entry which is preliminary data.</text>
</comment>
<proteinExistence type="inferred from homology"/>
<dbReference type="EMBL" id="BNAO01000001">
    <property type="protein sequence ID" value="GHG61918.1"/>
    <property type="molecule type" value="Genomic_DNA"/>
</dbReference>
<dbReference type="InterPro" id="IPR039426">
    <property type="entry name" value="TonB-dep_rcpt-like"/>
</dbReference>
<keyword evidence="3 8" id="KW-1134">Transmembrane beta strand</keyword>
<dbReference type="PANTHER" id="PTHR32552">
    <property type="entry name" value="FERRICHROME IRON RECEPTOR-RELATED"/>
    <property type="match status" value="1"/>
</dbReference>
<sequence length="201" mass="22484">MVSLFRIKLSCLSAGSSQGTLTFFDAKKSNILTSDPVNVGFQATLGRAQSRGIEFELHRHLTDYLYFDLSYAVMDTKTVGEVINAEWGSLVPSGSRLVNVPRHQATAIFTTETMLARKASKFGVKARYIGSRLGDSVDPSYQLPAVTLFSVFMHIDLSDKLQAQLNIDNIFDKYYVHNSYNRLWTVPGEPVSARAAIRYQF</sequence>
<keyword evidence="6 8" id="KW-0472">Membrane</keyword>
<accession>A0ABQ3KUG7</accession>
<reference evidence="11" key="1">
    <citation type="journal article" date="2019" name="Int. J. Syst. Evol. Microbiol.">
        <title>The Global Catalogue of Microorganisms (GCM) 10K type strain sequencing project: providing services to taxonomists for standard genome sequencing and annotation.</title>
        <authorList>
            <consortium name="The Broad Institute Genomics Platform"/>
            <consortium name="The Broad Institute Genome Sequencing Center for Infectious Disease"/>
            <person name="Wu L."/>
            <person name="Ma J."/>
        </authorList>
    </citation>
    <scope>NUCLEOTIDE SEQUENCE [LARGE SCALE GENOMIC DNA]</scope>
    <source>
        <strain evidence="11">CGMCC 1.7003</strain>
    </source>
</reference>
<gene>
    <name evidence="10" type="ORF">GCM10010919_06820</name>
</gene>
<dbReference type="Pfam" id="PF00593">
    <property type="entry name" value="TonB_dep_Rec_b-barrel"/>
    <property type="match status" value="1"/>
</dbReference>
<dbReference type="PROSITE" id="PS52016">
    <property type="entry name" value="TONB_DEPENDENT_REC_3"/>
    <property type="match status" value="1"/>
</dbReference>
<protein>
    <recommendedName>
        <fullName evidence="9">TonB-dependent receptor-like beta-barrel domain-containing protein</fullName>
    </recommendedName>
</protein>
<evidence type="ECO:0000313" key="11">
    <source>
        <dbReference type="Proteomes" id="UP000659697"/>
    </source>
</evidence>
<evidence type="ECO:0000259" key="9">
    <source>
        <dbReference type="Pfam" id="PF00593"/>
    </source>
</evidence>
<keyword evidence="7 8" id="KW-0998">Cell outer membrane</keyword>
<organism evidence="10 11">
    <name type="scientific">Alishewanella longhuensis</name>
    <dbReference type="NCBI Taxonomy" id="1091037"/>
    <lineage>
        <taxon>Bacteria</taxon>
        <taxon>Pseudomonadati</taxon>
        <taxon>Pseudomonadota</taxon>
        <taxon>Gammaproteobacteria</taxon>
        <taxon>Alteromonadales</taxon>
        <taxon>Alteromonadaceae</taxon>
        <taxon>Alishewanella</taxon>
    </lineage>
</organism>
<evidence type="ECO:0000256" key="1">
    <source>
        <dbReference type="ARBA" id="ARBA00004571"/>
    </source>
</evidence>